<reference evidence="5" key="1">
    <citation type="submission" date="2016-06" db="EMBL/GenBank/DDBJ databases">
        <authorList>
            <person name="Sutton G."/>
            <person name="Brinkac L."/>
            <person name="Sanka R."/>
            <person name="Adams M."/>
            <person name="Lau E."/>
            <person name="Mehaffy C."/>
            <person name="Tameris M."/>
            <person name="Hatherill M."/>
            <person name="Hanekom W."/>
            <person name="Mahomed H."/>
            <person name="Mcshane H."/>
        </authorList>
    </citation>
    <scope>NUCLEOTIDE SEQUENCE [LARGE SCALE GENOMIC DNA]</scope>
    <source>
        <strain evidence="5">852002-51209_SCH5440388</strain>
    </source>
</reference>
<dbReference type="EC" id="2.4.2.2" evidence="3"/>
<comment type="catalytic activity">
    <reaction evidence="3">
        <text>a purine D-ribonucleoside + phosphate = a purine nucleobase + alpha-D-ribose 1-phosphate</text>
        <dbReference type="Rhea" id="RHEA:19805"/>
        <dbReference type="ChEBI" id="CHEBI:26386"/>
        <dbReference type="ChEBI" id="CHEBI:43474"/>
        <dbReference type="ChEBI" id="CHEBI:57720"/>
        <dbReference type="ChEBI" id="CHEBI:142355"/>
        <dbReference type="EC" id="2.4.2.1"/>
    </reaction>
</comment>
<dbReference type="PANTHER" id="PTHR36540">
    <property type="entry name" value="PYRIMIDINE/PURINE NUCLEOSIDE PHOSPHORYLASE"/>
    <property type="match status" value="1"/>
</dbReference>
<dbReference type="SUPFAM" id="SSF51182">
    <property type="entry name" value="RmlC-like cupins"/>
    <property type="match status" value="1"/>
</dbReference>
<dbReference type="CDD" id="cd20296">
    <property type="entry name" value="cupin_PpnP-like"/>
    <property type="match status" value="1"/>
</dbReference>
<dbReference type="HAMAP" id="MF_01537">
    <property type="entry name" value="Nucleos_phosphorylase_PpnP"/>
    <property type="match status" value="1"/>
</dbReference>
<dbReference type="GO" id="GO:0004850">
    <property type="term" value="F:uridine phosphorylase activity"/>
    <property type="evidence" value="ECO:0007669"/>
    <property type="project" value="RHEA"/>
</dbReference>
<keyword evidence="1 3" id="KW-0328">Glycosyltransferase</keyword>
<dbReference type="Proteomes" id="UP000093902">
    <property type="component" value="Unassembled WGS sequence"/>
</dbReference>
<comment type="catalytic activity">
    <reaction evidence="3">
        <text>cytidine + phosphate = cytosine + alpha-D-ribose 1-phosphate</text>
        <dbReference type="Rhea" id="RHEA:52540"/>
        <dbReference type="ChEBI" id="CHEBI:16040"/>
        <dbReference type="ChEBI" id="CHEBI:17562"/>
        <dbReference type="ChEBI" id="CHEBI:43474"/>
        <dbReference type="ChEBI" id="CHEBI:57720"/>
        <dbReference type="EC" id="2.4.2.2"/>
    </reaction>
</comment>
<organism evidence="4 5">
    <name type="scientific">Mycolicibacterium peregrinum</name>
    <name type="common">Mycobacterium peregrinum</name>
    <dbReference type="NCBI Taxonomy" id="43304"/>
    <lineage>
        <taxon>Bacteria</taxon>
        <taxon>Bacillati</taxon>
        <taxon>Actinomycetota</taxon>
        <taxon>Actinomycetes</taxon>
        <taxon>Mycobacteriales</taxon>
        <taxon>Mycobacteriaceae</taxon>
        <taxon>Mycolicibacterium</taxon>
    </lineage>
</organism>
<dbReference type="Pfam" id="PF06865">
    <property type="entry name" value="Ppnp"/>
    <property type="match status" value="1"/>
</dbReference>
<dbReference type="InterPro" id="IPR009664">
    <property type="entry name" value="Ppnp"/>
</dbReference>
<comment type="catalytic activity">
    <reaction evidence="3">
        <text>uridine + phosphate = alpha-D-ribose 1-phosphate + uracil</text>
        <dbReference type="Rhea" id="RHEA:24388"/>
        <dbReference type="ChEBI" id="CHEBI:16704"/>
        <dbReference type="ChEBI" id="CHEBI:17568"/>
        <dbReference type="ChEBI" id="CHEBI:43474"/>
        <dbReference type="ChEBI" id="CHEBI:57720"/>
        <dbReference type="EC" id="2.4.2.2"/>
    </reaction>
</comment>
<dbReference type="OrthoDB" id="9793848at2"/>
<comment type="catalytic activity">
    <reaction evidence="3">
        <text>adenosine + phosphate = alpha-D-ribose 1-phosphate + adenine</text>
        <dbReference type="Rhea" id="RHEA:27642"/>
        <dbReference type="ChEBI" id="CHEBI:16335"/>
        <dbReference type="ChEBI" id="CHEBI:16708"/>
        <dbReference type="ChEBI" id="CHEBI:43474"/>
        <dbReference type="ChEBI" id="CHEBI:57720"/>
        <dbReference type="EC" id="2.4.2.1"/>
    </reaction>
</comment>
<dbReference type="GO" id="GO:0047975">
    <property type="term" value="F:guanosine phosphorylase activity"/>
    <property type="evidence" value="ECO:0007669"/>
    <property type="project" value="RHEA"/>
</dbReference>
<dbReference type="GO" id="GO:0005829">
    <property type="term" value="C:cytosol"/>
    <property type="evidence" value="ECO:0007669"/>
    <property type="project" value="TreeGrafter"/>
</dbReference>
<dbReference type="RefSeq" id="WP_064935002.1">
    <property type="nucleotide sequence ID" value="NZ_LZSO01000035.1"/>
</dbReference>
<proteinExistence type="inferred from homology"/>
<comment type="catalytic activity">
    <reaction evidence="3">
        <text>thymidine + phosphate = 2-deoxy-alpha-D-ribose 1-phosphate + thymine</text>
        <dbReference type="Rhea" id="RHEA:16037"/>
        <dbReference type="ChEBI" id="CHEBI:17748"/>
        <dbReference type="ChEBI" id="CHEBI:17821"/>
        <dbReference type="ChEBI" id="CHEBI:43474"/>
        <dbReference type="ChEBI" id="CHEBI:57259"/>
        <dbReference type="EC" id="2.4.2.2"/>
    </reaction>
</comment>
<name>A0A1A0QWZ7_MYCPR</name>
<keyword evidence="2 3" id="KW-0808">Transferase</keyword>
<sequence>MFKVNEYFGGDVASIAFTTPEGNATVGVMAVGQYEFGTSQLEIMKVVSGALTVKLPGSEQWETFAAGTQFTVPADSKFQVRVEAETAYLCEYR</sequence>
<dbReference type="GO" id="GO:0009032">
    <property type="term" value="F:thymidine phosphorylase activity"/>
    <property type="evidence" value="ECO:0007669"/>
    <property type="project" value="RHEA"/>
</dbReference>
<comment type="catalytic activity">
    <reaction evidence="3">
        <text>inosine + phosphate = alpha-D-ribose 1-phosphate + hypoxanthine</text>
        <dbReference type="Rhea" id="RHEA:27646"/>
        <dbReference type="ChEBI" id="CHEBI:17368"/>
        <dbReference type="ChEBI" id="CHEBI:17596"/>
        <dbReference type="ChEBI" id="CHEBI:43474"/>
        <dbReference type="ChEBI" id="CHEBI:57720"/>
        <dbReference type="EC" id="2.4.2.1"/>
    </reaction>
</comment>
<comment type="function">
    <text evidence="3">Catalyzes the phosphorolysis of diverse nucleosides, yielding D-ribose 1-phosphate and the respective free bases. Can use uridine, adenosine, guanosine, cytidine, thymidine, inosine and xanthosine as substrates. Also catalyzes the reverse reactions.</text>
</comment>
<evidence type="ECO:0000313" key="4">
    <source>
        <dbReference type="EMBL" id="OBB26049.1"/>
    </source>
</evidence>
<evidence type="ECO:0000256" key="2">
    <source>
        <dbReference type="ARBA" id="ARBA00022679"/>
    </source>
</evidence>
<dbReference type="PANTHER" id="PTHR36540:SF1">
    <property type="entry name" value="PYRIMIDINE_PURINE NUCLEOSIDE PHOSPHORYLASE"/>
    <property type="match status" value="1"/>
</dbReference>
<dbReference type="EC" id="2.4.2.1" evidence="3"/>
<evidence type="ECO:0000256" key="3">
    <source>
        <dbReference type="HAMAP-Rule" id="MF_01537"/>
    </source>
</evidence>
<evidence type="ECO:0000313" key="5">
    <source>
        <dbReference type="Proteomes" id="UP000093902"/>
    </source>
</evidence>
<comment type="similarity">
    <text evidence="3">Belongs to the nucleoside phosphorylase PpnP family.</text>
</comment>
<accession>A0A1A0QWZ7</accession>
<protein>
    <recommendedName>
        <fullName evidence="3">Pyrimidine/purine nucleoside phosphorylase</fullName>
        <ecNumber evidence="3">2.4.2.1</ecNumber>
        <ecNumber evidence="3">2.4.2.2</ecNumber>
    </recommendedName>
    <alternativeName>
        <fullName evidence="3">Adenosine phosphorylase</fullName>
    </alternativeName>
    <alternativeName>
        <fullName evidence="3">Cytidine phosphorylase</fullName>
    </alternativeName>
    <alternativeName>
        <fullName evidence="3">Guanosine phosphorylase</fullName>
    </alternativeName>
    <alternativeName>
        <fullName evidence="3">Inosine phosphorylase</fullName>
    </alternativeName>
    <alternativeName>
        <fullName evidence="3">Thymidine phosphorylase</fullName>
    </alternativeName>
    <alternativeName>
        <fullName evidence="3">Uridine phosphorylase</fullName>
    </alternativeName>
    <alternativeName>
        <fullName evidence="3">Xanthosine phosphorylase</fullName>
    </alternativeName>
</protein>
<dbReference type="InterPro" id="IPR011051">
    <property type="entry name" value="RmlC_Cupin_sf"/>
</dbReference>
<dbReference type="AlphaFoldDB" id="A0A1A0QWZ7"/>
<dbReference type="STRING" id="43304.GCA_001403655_00681"/>
<evidence type="ECO:0000256" key="1">
    <source>
        <dbReference type="ARBA" id="ARBA00022676"/>
    </source>
</evidence>
<comment type="catalytic activity">
    <reaction evidence="3">
        <text>guanosine + phosphate = alpha-D-ribose 1-phosphate + guanine</text>
        <dbReference type="Rhea" id="RHEA:13233"/>
        <dbReference type="ChEBI" id="CHEBI:16235"/>
        <dbReference type="ChEBI" id="CHEBI:16750"/>
        <dbReference type="ChEBI" id="CHEBI:43474"/>
        <dbReference type="ChEBI" id="CHEBI:57720"/>
        <dbReference type="EC" id="2.4.2.1"/>
    </reaction>
</comment>
<comment type="caution">
    <text evidence="4">The sequence shown here is derived from an EMBL/GenBank/DDBJ whole genome shotgun (WGS) entry which is preliminary data.</text>
</comment>
<dbReference type="GO" id="GO:0004731">
    <property type="term" value="F:purine-nucleoside phosphorylase activity"/>
    <property type="evidence" value="ECO:0007669"/>
    <property type="project" value="UniProtKB-UniRule"/>
</dbReference>
<dbReference type="Gene3D" id="2.60.120.10">
    <property type="entry name" value="Jelly Rolls"/>
    <property type="match status" value="1"/>
</dbReference>
<gene>
    <name evidence="3" type="primary">ppnP</name>
    <name evidence="4" type="ORF">A5792_27130</name>
</gene>
<dbReference type="InterPro" id="IPR014710">
    <property type="entry name" value="RmlC-like_jellyroll"/>
</dbReference>
<comment type="catalytic activity">
    <reaction evidence="3">
        <text>xanthosine + phosphate = alpha-D-ribose 1-phosphate + xanthine</text>
        <dbReference type="Rhea" id="RHEA:27638"/>
        <dbReference type="ChEBI" id="CHEBI:17712"/>
        <dbReference type="ChEBI" id="CHEBI:18107"/>
        <dbReference type="ChEBI" id="CHEBI:43474"/>
        <dbReference type="ChEBI" id="CHEBI:57720"/>
        <dbReference type="EC" id="2.4.2.1"/>
    </reaction>
</comment>
<dbReference type="FunFam" id="2.60.120.10:FF:000016">
    <property type="entry name" value="Pyrimidine/purine nucleoside phosphorylase"/>
    <property type="match status" value="1"/>
</dbReference>
<dbReference type="EMBL" id="LZSO01000035">
    <property type="protein sequence ID" value="OBB26049.1"/>
    <property type="molecule type" value="Genomic_DNA"/>
</dbReference>